<evidence type="ECO:0000256" key="7">
    <source>
        <dbReference type="SAM" id="MobiDB-lite"/>
    </source>
</evidence>
<dbReference type="Gene3D" id="3.30.479.30">
    <property type="entry name" value="Band 7 domain"/>
    <property type="match status" value="1"/>
</dbReference>
<proteinExistence type="inferred from homology"/>
<evidence type="ECO:0000259" key="8">
    <source>
        <dbReference type="Pfam" id="PF01145"/>
    </source>
</evidence>
<evidence type="ECO:0000313" key="11">
    <source>
        <dbReference type="Proteomes" id="UP001623232"/>
    </source>
</evidence>
<accession>A0ABZ2XR90</accession>
<evidence type="ECO:0000256" key="6">
    <source>
        <dbReference type="SAM" id="Coils"/>
    </source>
</evidence>
<dbReference type="Pfam" id="PF01145">
    <property type="entry name" value="Band_7"/>
    <property type="match status" value="1"/>
</dbReference>
<evidence type="ECO:0000256" key="1">
    <source>
        <dbReference type="ARBA" id="ARBA00004167"/>
    </source>
</evidence>
<gene>
    <name evidence="10" type="ORF">QEZ52_17535</name>
</gene>
<dbReference type="Proteomes" id="UP001623232">
    <property type="component" value="Chromosome"/>
</dbReference>
<evidence type="ECO:0000256" key="3">
    <source>
        <dbReference type="ARBA" id="ARBA00007161"/>
    </source>
</evidence>
<feature type="domain" description="Flotillin C-terminal" evidence="9">
    <location>
        <begin position="389"/>
        <end position="507"/>
    </location>
</feature>
<keyword evidence="6" id="KW-0175">Coiled coil</keyword>
<dbReference type="InterPro" id="IPR031905">
    <property type="entry name" value="Flotillin_C"/>
</dbReference>
<dbReference type="InterPro" id="IPR001107">
    <property type="entry name" value="Band_7"/>
</dbReference>
<dbReference type="InterPro" id="IPR036013">
    <property type="entry name" value="Band_7/SPFH_dom_sf"/>
</dbReference>
<evidence type="ECO:0000313" key="10">
    <source>
        <dbReference type="EMBL" id="WZK88383.1"/>
    </source>
</evidence>
<name>A0ABZ2XR90_9RHOB</name>
<feature type="domain" description="Band 7" evidence="8">
    <location>
        <begin position="33"/>
        <end position="214"/>
    </location>
</feature>
<dbReference type="SUPFAM" id="SSF117892">
    <property type="entry name" value="Band 7/SPFH domain"/>
    <property type="match status" value="1"/>
</dbReference>
<evidence type="ECO:0000256" key="5">
    <source>
        <dbReference type="ARBA" id="ARBA00023136"/>
    </source>
</evidence>
<comment type="similarity">
    <text evidence="3">Belongs to the band 7/mec-2 family. Flotillin subfamily.</text>
</comment>
<keyword evidence="4" id="KW-1003">Cell membrane</keyword>
<evidence type="ECO:0000259" key="9">
    <source>
        <dbReference type="Pfam" id="PF15975"/>
    </source>
</evidence>
<comment type="subcellular location">
    <subcellularLocation>
        <location evidence="2">Cell membrane</location>
    </subcellularLocation>
    <subcellularLocation>
        <location evidence="1">Membrane</location>
        <topology evidence="1">Single-pass membrane protein</topology>
    </subcellularLocation>
</comment>
<dbReference type="EMBL" id="CP123584">
    <property type="protein sequence ID" value="WZK88383.1"/>
    <property type="molecule type" value="Genomic_DNA"/>
</dbReference>
<reference evidence="10 11" key="1">
    <citation type="submission" date="2023-04" db="EMBL/GenBank/DDBJ databases">
        <title>Complete genome sequence of Alisedimentitalea scapharcae.</title>
        <authorList>
            <person name="Rong J.-C."/>
            <person name="Yi M.-L."/>
            <person name="Zhao Q."/>
        </authorList>
    </citation>
    <scope>NUCLEOTIDE SEQUENCE [LARGE SCALE GENOMIC DNA]</scope>
    <source>
        <strain evidence="10 11">KCTC 42119</strain>
    </source>
</reference>
<feature type="region of interest" description="Disordered" evidence="7">
    <location>
        <begin position="257"/>
        <end position="281"/>
    </location>
</feature>
<dbReference type="RefSeq" id="WP_406645769.1">
    <property type="nucleotide sequence ID" value="NZ_CP123584.1"/>
</dbReference>
<dbReference type="InterPro" id="IPR027705">
    <property type="entry name" value="Flotillin_fam"/>
</dbReference>
<sequence length="530" mass="57659">MLWVVLLVLAALIILVGIWFLQRYYAKAALDTALVRTGFGGRRVVTDGGCLALPILHQVQKVSMGALTFATTRQGRDAVLTRDQMRADVVFEFELRVAPSEDAIATAAQTLGQRIARGGNTVQGVLAGTLVNAIQNAAAARTLDEIHLDRSGFSADVAQAIETQASLLGLTLVSASLISVDQSDLAQLNENNAYNAQGMRRLAELVADQRKARIKAETESDIAVRESKLAQHQRQLELHRQEREAEIAQQEHLARLEADATSRQDQARVEAQRASETARIDSEARVKTTQIEQDEALRKSEMAALLALEEAKISNGIQLARKRAEESEAKAAEEQARAQVLLAGEHVQAQKDRAAAEREHAIARLQQDKELDLEAARVKRDVDTLLTRAQADATAAAKVAETDRLRMEAEAAGRVALNSAENTLSDAVIRMRLEERKLDRMPEIMTQMMKPVEKIDSIRINQISGAGGAGTGATEGVDGAFGAAMDQILGMAVRLPAMKQMGEEIGLDFDANLAGRTADYANRIKPKDKS</sequence>
<evidence type="ECO:0000256" key="2">
    <source>
        <dbReference type="ARBA" id="ARBA00004236"/>
    </source>
</evidence>
<dbReference type="Pfam" id="PF15975">
    <property type="entry name" value="Flot"/>
    <property type="match status" value="1"/>
</dbReference>
<organism evidence="10 11">
    <name type="scientific">Aliisedimentitalea scapharcae</name>
    <dbReference type="NCBI Taxonomy" id="1524259"/>
    <lineage>
        <taxon>Bacteria</taxon>
        <taxon>Pseudomonadati</taxon>
        <taxon>Pseudomonadota</taxon>
        <taxon>Alphaproteobacteria</taxon>
        <taxon>Rhodobacterales</taxon>
        <taxon>Roseobacteraceae</taxon>
        <taxon>Aliisedimentitalea</taxon>
    </lineage>
</organism>
<protein>
    <submittedName>
        <fullName evidence="10">Flotillin domain-containing protein</fullName>
    </submittedName>
</protein>
<dbReference type="PANTHER" id="PTHR13806">
    <property type="entry name" value="FLOTILLIN-RELATED"/>
    <property type="match status" value="1"/>
</dbReference>
<keyword evidence="11" id="KW-1185">Reference proteome</keyword>
<feature type="coiled-coil region" evidence="6">
    <location>
        <begin position="222"/>
        <end position="249"/>
    </location>
</feature>
<keyword evidence="5" id="KW-0472">Membrane</keyword>
<evidence type="ECO:0000256" key="4">
    <source>
        <dbReference type="ARBA" id="ARBA00022475"/>
    </source>
</evidence>
<dbReference type="PANTHER" id="PTHR13806:SF31">
    <property type="entry name" value="FLOTILLIN-LIKE PROTEIN 1-RELATED"/>
    <property type="match status" value="1"/>
</dbReference>